<reference evidence="2 3" key="1">
    <citation type="journal article" date="2018" name="PLoS Genet.">
        <title>Population sequencing reveals clonal diversity and ancestral inbreeding in the grapevine cultivar Chardonnay.</title>
        <authorList>
            <person name="Roach M.J."/>
            <person name="Johnson D.L."/>
            <person name="Bohlmann J."/>
            <person name="van Vuuren H.J."/>
            <person name="Jones S.J."/>
            <person name="Pretorius I.S."/>
            <person name="Schmidt S.A."/>
            <person name="Borneman A.R."/>
        </authorList>
    </citation>
    <scope>NUCLEOTIDE SEQUENCE [LARGE SCALE GENOMIC DNA]</scope>
    <source>
        <strain evidence="3">cv. Chardonnay</strain>
        <tissue evidence="2">Leaf</tissue>
    </source>
</reference>
<evidence type="ECO:0000313" key="3">
    <source>
        <dbReference type="Proteomes" id="UP000288805"/>
    </source>
</evidence>
<dbReference type="AlphaFoldDB" id="A0A438IHE6"/>
<dbReference type="EMBL" id="QGNW01000110">
    <property type="protein sequence ID" value="RVW96087.1"/>
    <property type="molecule type" value="Genomic_DNA"/>
</dbReference>
<feature type="region of interest" description="Disordered" evidence="1">
    <location>
        <begin position="176"/>
        <end position="196"/>
    </location>
</feature>
<comment type="caution">
    <text evidence="2">The sequence shown here is derived from an EMBL/GenBank/DDBJ whole genome shotgun (WGS) entry which is preliminary data.</text>
</comment>
<proteinExistence type="predicted"/>
<name>A0A438IHE6_VITVI</name>
<organism evidence="2 3">
    <name type="scientific">Vitis vinifera</name>
    <name type="common">Grape</name>
    <dbReference type="NCBI Taxonomy" id="29760"/>
    <lineage>
        <taxon>Eukaryota</taxon>
        <taxon>Viridiplantae</taxon>
        <taxon>Streptophyta</taxon>
        <taxon>Embryophyta</taxon>
        <taxon>Tracheophyta</taxon>
        <taxon>Spermatophyta</taxon>
        <taxon>Magnoliopsida</taxon>
        <taxon>eudicotyledons</taxon>
        <taxon>Gunneridae</taxon>
        <taxon>Pentapetalae</taxon>
        <taxon>rosids</taxon>
        <taxon>Vitales</taxon>
        <taxon>Vitaceae</taxon>
        <taxon>Viteae</taxon>
        <taxon>Vitis</taxon>
    </lineage>
</organism>
<sequence length="355" mass="40571">MFFHLDLSLLEVLFVYTIKKGKKDMFSMFAHIPSFQLVIGLLYSNKRGAKWHVLDRRGRLVEWVEKASFIHLNKLFEITTNERNHHMLLSARNLLAVIRELQSYVFPIISRQLPKILKHQEHLDQRDERRQEGTLRRASSEKGRISSSAACPSVKKKKSSAKAVKDSIPALTLLSVSTPSTSNSTNSSALALDGNLDLPNFERNDSGIRHFESKPIELDTINKPKVEEGMATDLRVDFNERHYKCLHEHGRDDRDADRSPAFVSARLLFDTPKFVISHIQQLQDYNLGDCESGGSWSLQLVHQRDLLFERLEVVETMRAFIFHYMSSGEKLRGKLEPEESDLATTEKAIVEGAEA</sequence>
<evidence type="ECO:0000256" key="1">
    <source>
        <dbReference type="SAM" id="MobiDB-lite"/>
    </source>
</evidence>
<dbReference type="Proteomes" id="UP000288805">
    <property type="component" value="Unassembled WGS sequence"/>
</dbReference>
<gene>
    <name evidence="2" type="ORF">CK203_027599</name>
</gene>
<feature type="compositionally biased region" description="Basic and acidic residues" evidence="1">
    <location>
        <begin position="120"/>
        <end position="144"/>
    </location>
</feature>
<accession>A0A438IHE6</accession>
<evidence type="ECO:0000313" key="2">
    <source>
        <dbReference type="EMBL" id="RVW96087.1"/>
    </source>
</evidence>
<feature type="compositionally biased region" description="Low complexity" evidence="1">
    <location>
        <begin position="176"/>
        <end position="192"/>
    </location>
</feature>
<protein>
    <submittedName>
        <fullName evidence="2">Uncharacterized protein</fullName>
    </submittedName>
</protein>
<feature type="region of interest" description="Disordered" evidence="1">
    <location>
        <begin position="120"/>
        <end position="159"/>
    </location>
</feature>